<accession>C5CI20</accession>
<dbReference type="eggNOG" id="ENOG5033MRH">
    <property type="taxonomic scope" value="Bacteria"/>
</dbReference>
<evidence type="ECO:0000313" key="1">
    <source>
        <dbReference type="EMBL" id="ACR79799.1"/>
    </source>
</evidence>
<dbReference type="Proteomes" id="UP000002382">
    <property type="component" value="Chromosome"/>
</dbReference>
<proteinExistence type="predicted"/>
<protein>
    <recommendedName>
        <fullName evidence="3">DUF4258 domain-containing protein</fullName>
    </recommendedName>
</protein>
<dbReference type="HOGENOM" id="CLU_2219659_0_0_0"/>
<dbReference type="EMBL" id="CP001634">
    <property type="protein sequence ID" value="ACR79799.1"/>
    <property type="molecule type" value="Genomic_DNA"/>
</dbReference>
<organism evidence="1 2">
    <name type="scientific">Kosmotoga olearia (strain ATCC BAA-1733 / DSM 21960 / TBF 19.5.1)</name>
    <dbReference type="NCBI Taxonomy" id="521045"/>
    <lineage>
        <taxon>Bacteria</taxon>
        <taxon>Thermotogati</taxon>
        <taxon>Thermotogota</taxon>
        <taxon>Thermotogae</taxon>
        <taxon>Kosmotogales</taxon>
        <taxon>Kosmotogaceae</taxon>
        <taxon>Kosmotoga</taxon>
    </lineage>
</organism>
<evidence type="ECO:0008006" key="3">
    <source>
        <dbReference type="Google" id="ProtNLM"/>
    </source>
</evidence>
<name>C5CI20_KOSOT</name>
<evidence type="ECO:0000313" key="2">
    <source>
        <dbReference type="Proteomes" id="UP000002382"/>
    </source>
</evidence>
<reference evidence="1 2" key="1">
    <citation type="submission" date="2009-06" db="EMBL/GenBank/DDBJ databases">
        <title>Complete sequence of Thermotogales bacterium TBF 19.5.1.</title>
        <authorList>
            <consortium name="US DOE Joint Genome Institute"/>
            <person name="Lucas S."/>
            <person name="Copeland A."/>
            <person name="Lapidus A."/>
            <person name="Glavina del Rio T."/>
            <person name="Tice H."/>
            <person name="Bruce D."/>
            <person name="Goodwin L."/>
            <person name="Pitluck S."/>
            <person name="Chertkov O."/>
            <person name="Brettin T."/>
            <person name="Detter J.C."/>
            <person name="Han C."/>
            <person name="Schmutz J."/>
            <person name="Larimer F."/>
            <person name="Land M."/>
            <person name="Hauser L."/>
            <person name="Kyrpides N."/>
            <person name="Ovchinnikova G."/>
            <person name="Noll K."/>
        </authorList>
    </citation>
    <scope>NUCLEOTIDE SEQUENCE [LARGE SCALE GENOMIC DNA]</scope>
    <source>
        <strain evidence="2">ATCC BAA-1733 / DSM 21960 / TBF 19.5.1</strain>
    </source>
</reference>
<dbReference type="KEGG" id="kol:Kole_1097"/>
<dbReference type="STRING" id="521045.Kole_1097"/>
<reference evidence="1 2" key="2">
    <citation type="journal article" date="2011" name="J. Bacteriol.">
        <title>Genome Sequence of Kosmotoga olearia Strain TBF 19.5.1, a Thermophilic Bacterium with a Wide Growth Temperature Range, Isolated from the Troll B Oil Platform in the North Sea.</title>
        <authorList>
            <person name="Swithers K.S."/>
            <person name="Dipippo J.L."/>
            <person name="Bruce D.C."/>
            <person name="Detter C."/>
            <person name="Tapia R."/>
            <person name="Han S."/>
            <person name="Goodwin L.A."/>
            <person name="Han J."/>
            <person name="Woyke T."/>
            <person name="Pitluck S."/>
            <person name="Pennacchio L."/>
            <person name="Nolan M."/>
            <person name="Mikhailova N."/>
            <person name="Land M.L."/>
            <person name="Nesbo C.L."/>
            <person name="Gogarten J.P."/>
            <person name="Noll K.M."/>
        </authorList>
    </citation>
    <scope>NUCLEOTIDE SEQUENCE [LARGE SCALE GENOMIC DNA]</scope>
    <source>
        <strain evidence="2">ATCC BAA-1733 / DSM 21960 / TBF 19.5.1</strain>
    </source>
</reference>
<keyword evidence="2" id="KW-1185">Reference proteome</keyword>
<dbReference type="AlphaFoldDB" id="C5CI20"/>
<dbReference type="RefSeq" id="WP_015868457.1">
    <property type="nucleotide sequence ID" value="NC_012785.1"/>
</dbReference>
<sequence length="106" mass="11970">MWIIILLFGITLVVALLVKGYQEPDEETDLADLGTFDITFSPHALKRIKEREINPEEIIKLLKDKDSHAEIEAGGRIKVTNGDLTVIITKNGSSLYVLTVFWEETK</sequence>
<gene>
    <name evidence="1" type="ordered locus">Kole_1097</name>
</gene>